<dbReference type="EMBL" id="GBRH01160339">
    <property type="protein sequence ID" value="JAE37557.1"/>
    <property type="molecule type" value="Transcribed_RNA"/>
</dbReference>
<reference evidence="1" key="1">
    <citation type="submission" date="2014-09" db="EMBL/GenBank/DDBJ databases">
        <authorList>
            <person name="Magalhaes I.L.F."/>
            <person name="Oliveira U."/>
            <person name="Santos F.R."/>
            <person name="Vidigal T.H.D.A."/>
            <person name="Brescovit A.D."/>
            <person name="Santos A.J."/>
        </authorList>
    </citation>
    <scope>NUCLEOTIDE SEQUENCE</scope>
    <source>
        <tissue evidence="1">Shoot tissue taken approximately 20 cm above the soil surface</tissue>
    </source>
</reference>
<proteinExistence type="predicted"/>
<dbReference type="AlphaFoldDB" id="A0A0A9HLD5"/>
<reference evidence="1" key="2">
    <citation type="journal article" date="2015" name="Data Brief">
        <title>Shoot transcriptome of the giant reed, Arundo donax.</title>
        <authorList>
            <person name="Barrero R.A."/>
            <person name="Guerrero F.D."/>
            <person name="Moolhuijzen P."/>
            <person name="Goolsby J.A."/>
            <person name="Tidwell J."/>
            <person name="Bellgard S.E."/>
            <person name="Bellgard M.I."/>
        </authorList>
    </citation>
    <scope>NUCLEOTIDE SEQUENCE</scope>
    <source>
        <tissue evidence="1">Shoot tissue taken approximately 20 cm above the soil surface</tissue>
    </source>
</reference>
<organism evidence="1">
    <name type="scientific">Arundo donax</name>
    <name type="common">Giant reed</name>
    <name type="synonym">Donax arundinaceus</name>
    <dbReference type="NCBI Taxonomy" id="35708"/>
    <lineage>
        <taxon>Eukaryota</taxon>
        <taxon>Viridiplantae</taxon>
        <taxon>Streptophyta</taxon>
        <taxon>Embryophyta</taxon>
        <taxon>Tracheophyta</taxon>
        <taxon>Spermatophyta</taxon>
        <taxon>Magnoliopsida</taxon>
        <taxon>Liliopsida</taxon>
        <taxon>Poales</taxon>
        <taxon>Poaceae</taxon>
        <taxon>PACMAD clade</taxon>
        <taxon>Arundinoideae</taxon>
        <taxon>Arundineae</taxon>
        <taxon>Arundo</taxon>
    </lineage>
</organism>
<protein>
    <submittedName>
        <fullName evidence="1">Uncharacterized protein</fullName>
    </submittedName>
</protein>
<accession>A0A0A9HLD5</accession>
<sequence>MASYFELLNQSEKAVRLSIRHCSSQNHYP</sequence>
<name>A0A0A9HLD5_ARUDO</name>
<evidence type="ECO:0000313" key="1">
    <source>
        <dbReference type="EMBL" id="JAE37557.1"/>
    </source>
</evidence>